<dbReference type="SMART" id="SM00382">
    <property type="entry name" value="AAA"/>
    <property type="match status" value="2"/>
</dbReference>
<organism evidence="4 5">
    <name type="scientific">Candidatus Methanolliviera hydrocarbonicum</name>
    <dbReference type="NCBI Taxonomy" id="2491085"/>
    <lineage>
        <taxon>Archaea</taxon>
        <taxon>Methanobacteriati</taxon>
        <taxon>Methanobacteriota</taxon>
        <taxon>Candidatus Methanoliparia</taxon>
        <taxon>Candidatus Methanoliparales</taxon>
        <taxon>Candidatus Methanollivieraceae</taxon>
        <taxon>Candidatus Methanolliviera</taxon>
    </lineage>
</organism>
<gene>
    <name evidence="4" type="primary">atwA</name>
    <name evidence="4" type="ORF">EF807_08020</name>
</gene>
<dbReference type="Gene3D" id="3.40.50.300">
    <property type="entry name" value="P-loop containing nucleotide triphosphate hydrolases"/>
    <property type="match status" value="2"/>
</dbReference>
<dbReference type="PANTHER" id="PTHR42764:SF2">
    <property type="entry name" value="ABC TRANSPORTER, ATP-BINDING PROTEIN"/>
    <property type="match status" value="1"/>
</dbReference>
<evidence type="ECO:0000256" key="1">
    <source>
        <dbReference type="ARBA" id="ARBA00022741"/>
    </source>
</evidence>
<dbReference type="InterPro" id="IPR003439">
    <property type="entry name" value="ABC_transporter-like_ATP-bd"/>
</dbReference>
<evidence type="ECO:0000256" key="2">
    <source>
        <dbReference type="ARBA" id="ARBA00022840"/>
    </source>
</evidence>
<proteinExistence type="predicted"/>
<dbReference type="GO" id="GO:0016887">
    <property type="term" value="F:ATP hydrolysis activity"/>
    <property type="evidence" value="ECO:0007669"/>
    <property type="project" value="InterPro"/>
</dbReference>
<name>A0A520KUQ9_9EURY</name>
<feature type="domain" description="ABC transporter" evidence="3">
    <location>
        <begin position="354"/>
        <end position="605"/>
    </location>
</feature>
<keyword evidence="2" id="KW-0067">ATP-binding</keyword>
<dbReference type="InterPro" id="IPR027417">
    <property type="entry name" value="P-loop_NTPase"/>
</dbReference>
<evidence type="ECO:0000313" key="4">
    <source>
        <dbReference type="EMBL" id="RZN66973.1"/>
    </source>
</evidence>
<dbReference type="InterPro" id="IPR003593">
    <property type="entry name" value="AAA+_ATPase"/>
</dbReference>
<protein>
    <submittedName>
        <fullName evidence="4">Methyl coenzyme M reductase system, component A2</fullName>
    </submittedName>
</protein>
<dbReference type="InterPro" id="IPR017669">
    <property type="entry name" value="Me_Coenz_M_Rdtase_A2"/>
</dbReference>
<dbReference type="EMBL" id="RXIL01000147">
    <property type="protein sequence ID" value="RZN66973.1"/>
    <property type="molecule type" value="Genomic_DNA"/>
</dbReference>
<reference evidence="4 5" key="1">
    <citation type="journal article" date="2019" name="Nat. Microbiol.">
        <title>Wide diversity of methane and short-chain alkane metabolisms in uncultured archaea.</title>
        <authorList>
            <person name="Borrel G."/>
            <person name="Adam P.S."/>
            <person name="McKay L.J."/>
            <person name="Chen L.X."/>
            <person name="Sierra-Garcia I.N."/>
            <person name="Sieber C.M."/>
            <person name="Letourneur Q."/>
            <person name="Ghozlane A."/>
            <person name="Andersen G.L."/>
            <person name="Li W.J."/>
            <person name="Hallam S.J."/>
            <person name="Muyzer G."/>
            <person name="de Oliveira V.M."/>
            <person name="Inskeep W.P."/>
            <person name="Banfield J.F."/>
            <person name="Gribaldo S."/>
        </authorList>
    </citation>
    <scope>NUCLEOTIDE SEQUENCE [LARGE SCALE GENOMIC DNA]</scope>
    <source>
        <strain evidence="4">NM1b</strain>
    </source>
</reference>
<evidence type="ECO:0000313" key="5">
    <source>
        <dbReference type="Proteomes" id="UP000320766"/>
    </source>
</evidence>
<dbReference type="GO" id="GO:0005524">
    <property type="term" value="F:ATP binding"/>
    <property type="evidence" value="ECO:0007669"/>
    <property type="project" value="UniProtKB-KW"/>
</dbReference>
<dbReference type="SUPFAM" id="SSF52540">
    <property type="entry name" value="P-loop containing nucleoside triphosphate hydrolases"/>
    <property type="match status" value="2"/>
</dbReference>
<sequence>MEDEFHIIFLHSPFYACSPYSKNTILCLIIEILSRIICSISNNRIWLIAKDKYDSIVFFNKQKEELWLTEDFLTVKNVTKEFKGIAVVRDASFTVKEEDAFGLLGRGGSGKSVLMQSIRGARGYEPTYGSIVFNIAYCPNCNRVEYPSMDGESCPVCSTKMSSAEIDYWEGLENQDRIALGIFNRIALMPQRGFALYTFLAVTENIMKSLESIGYPKEKMKERTSELISGLGLDHCAASIGRDLSGGEKQRVICGASLAKNPLLFLADEPTGTLDFVTAEVVHETIKKYIEREHISLLLTSHWPDAIRVLTDKTALMQDGEIVKIGRSDEMCHTFEAGVEEVHFERYMGDSPILICKDLKKQYRGLLGGEQSLIKAVDGVSCEIKENEIFGIVGLSGAGKTSIAHMSVGIEPITSGSITMRMGDEWVDMSVPGPAGRGRVTPHMDILHQEYSLHEGEIVLENLISRIRADVSDEEKTKMAYGALQIVSFTNNEIDYLLYKYPGELGEGERHKVCIACALIRTPIFVILDEPTGTADPITRIEIAKSIRNAGSSMKQTYLIISHDIDFIKAVCDRVAYMRKGKIVDIGDPDEMVELMIKTERENLKEDS</sequence>
<accession>A0A520KUQ9</accession>
<dbReference type="Pfam" id="PF00005">
    <property type="entry name" value="ABC_tran"/>
    <property type="match status" value="2"/>
</dbReference>
<evidence type="ECO:0000259" key="3">
    <source>
        <dbReference type="PROSITE" id="PS50893"/>
    </source>
</evidence>
<dbReference type="PROSITE" id="PS50893">
    <property type="entry name" value="ABC_TRANSPORTER_2"/>
    <property type="match status" value="2"/>
</dbReference>
<dbReference type="Proteomes" id="UP000320766">
    <property type="component" value="Unassembled WGS sequence"/>
</dbReference>
<dbReference type="NCBIfam" id="TIGR03269">
    <property type="entry name" value="met_CoM_red_A2"/>
    <property type="match status" value="1"/>
</dbReference>
<dbReference type="PANTHER" id="PTHR42764">
    <property type="entry name" value="PHOSPHONATES UTILIZATION ATP-BINDING PROTEIN PHNK-RELATED"/>
    <property type="match status" value="1"/>
</dbReference>
<dbReference type="AlphaFoldDB" id="A0A520KUQ9"/>
<comment type="caution">
    <text evidence="4">The sequence shown here is derived from an EMBL/GenBank/DDBJ whole genome shotgun (WGS) entry which is preliminary data.</text>
</comment>
<dbReference type="GO" id="GO:0019700">
    <property type="term" value="P:organic phosphonate catabolic process"/>
    <property type="evidence" value="ECO:0007669"/>
    <property type="project" value="TreeGrafter"/>
</dbReference>
<feature type="domain" description="ABC transporter" evidence="3">
    <location>
        <begin position="73"/>
        <end position="344"/>
    </location>
</feature>
<keyword evidence="1" id="KW-0547">Nucleotide-binding</keyword>